<name>A0AA38Y040_9EURO</name>
<dbReference type="EMBL" id="JAPDRN010000059">
    <property type="protein sequence ID" value="KAJ9631190.1"/>
    <property type="molecule type" value="Genomic_DNA"/>
</dbReference>
<accession>A0AA38Y040</accession>
<evidence type="ECO:0000313" key="2">
    <source>
        <dbReference type="Proteomes" id="UP001172681"/>
    </source>
</evidence>
<organism evidence="1 2">
    <name type="scientific">Knufia peltigerae</name>
    <dbReference type="NCBI Taxonomy" id="1002370"/>
    <lineage>
        <taxon>Eukaryota</taxon>
        <taxon>Fungi</taxon>
        <taxon>Dikarya</taxon>
        <taxon>Ascomycota</taxon>
        <taxon>Pezizomycotina</taxon>
        <taxon>Eurotiomycetes</taxon>
        <taxon>Chaetothyriomycetidae</taxon>
        <taxon>Chaetothyriales</taxon>
        <taxon>Trichomeriaceae</taxon>
        <taxon>Knufia</taxon>
    </lineage>
</organism>
<keyword evidence="2" id="KW-1185">Reference proteome</keyword>
<protein>
    <recommendedName>
        <fullName evidence="3">Cell wall mannoprotein</fullName>
    </recommendedName>
</protein>
<sequence>MKYEIAALALTLGFSTASPVHQHKAREVPQEHSHNVFLDLVRTSLQINNPLKIQDPVFGLLGDAAAKAGAGDVTDLACLQQQTADTAFTNAKAAGDLGGMAAALVYRAVERNTAKVGQTSAICTQTAANPEIAAITQHQDPASNGAADVNKGITIALAQQLAGIGADPLLALESGTFAPGNLNDNTGAGNSCDTANDEPGCIFSQKLLVLDATPDEISSAVASIKPTFTGTGGISATDIDFAGLSVAAATAAVSVGSTATAAAAAAAAAGGATATDECTVEEASTKTAAAAAGGAASASCTVITTTMAAANVGASTVAAAVAPAATGGATGTNVQTFTGSLGGPPPPVISTAGAARPFSVNGDTFINVGAALQRSCSVQHNACGDAANSGSLSGGVGQCETQEQECNAAGGVANKLKRAAAAGDFGTCSDPSILFENGLDGRNTAAFIAADQTDFNHGSALNIGVIAGFICQRLGSPCSAPAEVQASCTSASAAAVATTQNQAAADVFNSILGANGGSGGAGAGGVTTAAAAVATAAGGGKNIVMTITSCA</sequence>
<proteinExistence type="predicted"/>
<comment type="caution">
    <text evidence="1">The sequence shown here is derived from an EMBL/GenBank/DDBJ whole genome shotgun (WGS) entry which is preliminary data.</text>
</comment>
<evidence type="ECO:0008006" key="3">
    <source>
        <dbReference type="Google" id="ProtNLM"/>
    </source>
</evidence>
<gene>
    <name evidence="1" type="ORF">H2204_008275</name>
</gene>
<evidence type="ECO:0000313" key="1">
    <source>
        <dbReference type="EMBL" id="KAJ9631190.1"/>
    </source>
</evidence>
<dbReference type="Proteomes" id="UP001172681">
    <property type="component" value="Unassembled WGS sequence"/>
</dbReference>
<reference evidence="1" key="1">
    <citation type="submission" date="2022-10" db="EMBL/GenBank/DDBJ databases">
        <title>Culturing micro-colonial fungi from biological soil crusts in the Mojave desert and describing Neophaeococcomyces mojavensis, and introducing the new genera and species Taxawa tesnikishii.</title>
        <authorList>
            <person name="Kurbessoian T."/>
            <person name="Stajich J.E."/>
        </authorList>
    </citation>
    <scope>NUCLEOTIDE SEQUENCE</scope>
    <source>
        <strain evidence="1">TK_35</strain>
    </source>
</reference>
<dbReference type="AlphaFoldDB" id="A0AA38Y040"/>